<keyword evidence="1" id="KW-0812">Transmembrane</keyword>
<dbReference type="EMBL" id="JACIBV010000001">
    <property type="protein sequence ID" value="MBB3730553.1"/>
    <property type="molecule type" value="Genomic_DNA"/>
</dbReference>
<dbReference type="AlphaFoldDB" id="A0A7W5YDK2"/>
<organism evidence="2 3">
    <name type="scientific">Nonomuraea dietziae</name>
    <dbReference type="NCBI Taxonomy" id="65515"/>
    <lineage>
        <taxon>Bacteria</taxon>
        <taxon>Bacillati</taxon>
        <taxon>Actinomycetota</taxon>
        <taxon>Actinomycetes</taxon>
        <taxon>Streptosporangiales</taxon>
        <taxon>Streptosporangiaceae</taxon>
        <taxon>Nonomuraea</taxon>
    </lineage>
</organism>
<reference evidence="2 3" key="1">
    <citation type="submission" date="2020-08" db="EMBL/GenBank/DDBJ databases">
        <title>Sequencing the genomes of 1000 actinobacteria strains.</title>
        <authorList>
            <person name="Klenk H.-P."/>
        </authorList>
    </citation>
    <scope>NUCLEOTIDE SEQUENCE [LARGE SCALE GENOMIC DNA]</scope>
    <source>
        <strain evidence="2 3">DSM 44320</strain>
    </source>
</reference>
<evidence type="ECO:0000313" key="3">
    <source>
        <dbReference type="Proteomes" id="UP000579945"/>
    </source>
</evidence>
<keyword evidence="1" id="KW-0472">Membrane</keyword>
<sequence>MRRFTQGFYGYAFALLVCMGLAVIIVVSAPTGREGQHVPRLDYTITVANYNRSVPHEVRAPAKDPADWIPNSNRIAKGADGSSVLSVGYATAPDAEGERHHAMIVQGSEKPAPAFASRIANTDKAIGTVQIAGESWEKRFREDKNQRTLVRFLPDATLMVTGTADWPELTALATTLKPQPKPTS</sequence>
<dbReference type="RefSeq" id="WP_183655410.1">
    <property type="nucleotide sequence ID" value="NZ_BAAAXX010000063.1"/>
</dbReference>
<dbReference type="Proteomes" id="UP000579945">
    <property type="component" value="Unassembled WGS sequence"/>
</dbReference>
<protein>
    <recommendedName>
        <fullName evidence="4">Secreted protein</fullName>
    </recommendedName>
</protein>
<evidence type="ECO:0008006" key="4">
    <source>
        <dbReference type="Google" id="ProtNLM"/>
    </source>
</evidence>
<dbReference type="InterPro" id="IPR025339">
    <property type="entry name" value="DUF4245"/>
</dbReference>
<accession>A0A7W5YDK2</accession>
<gene>
    <name evidence="2" type="ORF">FHR33_006413</name>
</gene>
<comment type="caution">
    <text evidence="2">The sequence shown here is derived from an EMBL/GenBank/DDBJ whole genome shotgun (WGS) entry which is preliminary data.</text>
</comment>
<dbReference type="GeneID" id="95392691"/>
<feature type="transmembrane region" description="Helical" evidence="1">
    <location>
        <begin position="7"/>
        <end position="29"/>
    </location>
</feature>
<proteinExistence type="predicted"/>
<dbReference type="Pfam" id="PF14030">
    <property type="entry name" value="DUF4245"/>
    <property type="match status" value="1"/>
</dbReference>
<evidence type="ECO:0000313" key="2">
    <source>
        <dbReference type="EMBL" id="MBB3730553.1"/>
    </source>
</evidence>
<keyword evidence="1" id="KW-1133">Transmembrane helix</keyword>
<evidence type="ECO:0000256" key="1">
    <source>
        <dbReference type="SAM" id="Phobius"/>
    </source>
</evidence>
<name>A0A7W5YDK2_9ACTN</name>
<keyword evidence="3" id="KW-1185">Reference proteome</keyword>